<gene>
    <name evidence="2" type="ORF">FRY74_04845</name>
</gene>
<keyword evidence="1" id="KW-0472">Membrane</keyword>
<proteinExistence type="predicted"/>
<name>A0A5C6RWD5_9FLAO</name>
<accession>A0A5C6RWD5</accession>
<keyword evidence="3" id="KW-1185">Reference proteome</keyword>
<keyword evidence="1" id="KW-1133">Transmembrane helix</keyword>
<comment type="caution">
    <text evidence="2">The sequence shown here is derived from an EMBL/GenBank/DDBJ whole genome shotgun (WGS) entry which is preliminary data.</text>
</comment>
<evidence type="ECO:0000313" key="2">
    <source>
        <dbReference type="EMBL" id="TXB65900.1"/>
    </source>
</evidence>
<organism evidence="2 3">
    <name type="scientific">Vicingus serpentipes</name>
    <dbReference type="NCBI Taxonomy" id="1926625"/>
    <lineage>
        <taxon>Bacteria</taxon>
        <taxon>Pseudomonadati</taxon>
        <taxon>Bacteroidota</taxon>
        <taxon>Flavobacteriia</taxon>
        <taxon>Flavobacteriales</taxon>
        <taxon>Vicingaceae</taxon>
        <taxon>Vicingus</taxon>
    </lineage>
</organism>
<dbReference type="EMBL" id="VOOS01000002">
    <property type="protein sequence ID" value="TXB65900.1"/>
    <property type="molecule type" value="Genomic_DNA"/>
</dbReference>
<sequence>MNTEENEMFEELKNIQKVESSATLFSKIETRIKEEKNNSISMSKLMAASVVLLLLISSNAFIVRNQLKQKRTTNQNELVEAFDINTTNQLYNE</sequence>
<dbReference type="AlphaFoldDB" id="A0A5C6RWD5"/>
<feature type="transmembrane region" description="Helical" evidence="1">
    <location>
        <begin position="45"/>
        <end position="63"/>
    </location>
</feature>
<protein>
    <submittedName>
        <fullName evidence="2">Uncharacterized protein</fullName>
    </submittedName>
</protein>
<keyword evidence="1" id="KW-0812">Transmembrane</keyword>
<evidence type="ECO:0000256" key="1">
    <source>
        <dbReference type="SAM" id="Phobius"/>
    </source>
</evidence>
<dbReference type="Proteomes" id="UP000321721">
    <property type="component" value="Unassembled WGS sequence"/>
</dbReference>
<reference evidence="2 3" key="1">
    <citation type="submission" date="2019-08" db="EMBL/GenBank/DDBJ databases">
        <title>Genome of Vicingus serpentipes NCIMB 15042.</title>
        <authorList>
            <person name="Bowman J.P."/>
        </authorList>
    </citation>
    <scope>NUCLEOTIDE SEQUENCE [LARGE SCALE GENOMIC DNA]</scope>
    <source>
        <strain evidence="2 3">NCIMB 15042</strain>
    </source>
</reference>
<evidence type="ECO:0000313" key="3">
    <source>
        <dbReference type="Proteomes" id="UP000321721"/>
    </source>
</evidence>
<dbReference type="RefSeq" id="WP_147099179.1">
    <property type="nucleotide sequence ID" value="NZ_VOOS01000002.1"/>
</dbReference>